<feature type="compositionally biased region" description="Polar residues" evidence="1">
    <location>
        <begin position="469"/>
        <end position="482"/>
    </location>
</feature>
<feature type="domain" description="HAM1-like N-terminal" evidence="2">
    <location>
        <begin position="488"/>
        <end position="852"/>
    </location>
</feature>
<feature type="compositionally biased region" description="Low complexity" evidence="1">
    <location>
        <begin position="344"/>
        <end position="355"/>
    </location>
</feature>
<dbReference type="OrthoDB" id="19394at2759"/>
<feature type="region of interest" description="Disordered" evidence="1">
    <location>
        <begin position="962"/>
        <end position="1015"/>
    </location>
</feature>
<proteinExistence type="predicted"/>
<dbReference type="OMA" id="KNMDLTN"/>
<dbReference type="STRING" id="5762.D2VPM3"/>
<feature type="domain" description="HAM1-like N-terminal" evidence="2">
    <location>
        <begin position="48"/>
        <end position="279"/>
    </location>
</feature>
<dbReference type="InterPro" id="IPR045967">
    <property type="entry name" value="HAM1-like_N"/>
</dbReference>
<feature type="compositionally biased region" description="Polar residues" evidence="1">
    <location>
        <begin position="437"/>
        <end position="451"/>
    </location>
</feature>
<accession>D2VPM3</accession>
<name>D2VPM3_NAEGR</name>
<feature type="region of interest" description="Disordered" evidence="1">
    <location>
        <begin position="210"/>
        <end position="231"/>
    </location>
</feature>
<dbReference type="GeneID" id="8851112"/>
<dbReference type="VEuPathDB" id="AmoebaDB:NAEGRDRAFT_70914"/>
<dbReference type="KEGG" id="ngr:NAEGRDRAFT_70914"/>
<dbReference type="AlphaFoldDB" id="D2VPM3"/>
<evidence type="ECO:0000313" key="3">
    <source>
        <dbReference type="EMBL" id="EFC41232.1"/>
    </source>
</evidence>
<feature type="compositionally biased region" description="Basic and acidic residues" evidence="1">
    <location>
        <begin position="215"/>
        <end position="226"/>
    </location>
</feature>
<feature type="compositionally biased region" description="Low complexity" evidence="1">
    <location>
        <begin position="483"/>
        <end position="496"/>
    </location>
</feature>
<feature type="region of interest" description="Disordered" evidence="1">
    <location>
        <begin position="244"/>
        <end position="391"/>
    </location>
</feature>
<feature type="region of interest" description="Disordered" evidence="1">
    <location>
        <begin position="437"/>
        <end position="521"/>
    </location>
</feature>
<feature type="compositionally biased region" description="Polar residues" evidence="1">
    <location>
        <begin position="356"/>
        <end position="373"/>
    </location>
</feature>
<dbReference type="InParanoid" id="D2VPM3"/>
<gene>
    <name evidence="3" type="ORF">NAEGRDRAFT_70914</name>
</gene>
<organism evidence="4">
    <name type="scientific">Naegleria gruberi</name>
    <name type="common">Amoeba</name>
    <dbReference type="NCBI Taxonomy" id="5762"/>
    <lineage>
        <taxon>Eukaryota</taxon>
        <taxon>Discoba</taxon>
        <taxon>Heterolobosea</taxon>
        <taxon>Tetramitia</taxon>
        <taxon>Eutetramitia</taxon>
        <taxon>Vahlkampfiidae</taxon>
        <taxon>Naegleria</taxon>
    </lineage>
</organism>
<dbReference type="EMBL" id="GG738887">
    <property type="protein sequence ID" value="EFC41232.1"/>
    <property type="molecule type" value="Genomic_DNA"/>
</dbReference>
<dbReference type="PANTHER" id="PTHR31138:SF1">
    <property type="entry name" value="PDZ DOMAIN-CONTAINING PROTEIN"/>
    <property type="match status" value="1"/>
</dbReference>
<sequence length="1015" mass="114089">MVEHKPVTQPTVVGQPGVVPTETQPVLPGQTKVHFQNPQTETAFQGLTGIREGVPPSNEAVLVGIEQAKQSILSSQSLLTREGKTIQRDTLILLDLIRLIIEDRNSDEKMQQFLVCFRNLSQKYAPEFGEDIRYGVKRGYETSQKGATRDVYQSIVGLRDFVFQLIRSADFREAIGEFFQYLQILAGEVNIDEKGSGNIISKLASGIKSMGVSDESSKTEPVHETTSEVVSSVSGATLNLQHKQEESLLPSKVHSEEELKRNQGQLSEPGEFSRMQQQQEYGQQFGQSGMVSQQPGMVGQQWQQPSSSFASGSGMGSVGNVPSQEKYSGFGVTDPNLSQQRMGQQSNIPQIPQQSMVGQPSYQQPEFSQQQPLSSGYSGIGSSQQQPLSSGISQELKPTSLYGTSHQGIAPFQQSIGQVGHFSDKNIVDDQYREPSLQSNVQAQQFRPVSEQQQFGQQQWQPSDVSQQGFQSGISQPYQSNIPQVPQQSMVGQQQPTIKSGLSNISGSQSTQEEPVSHDKNRREIEDSLIDRYVQLNKRFSKDPNYQRALYGLFNLFNQVKSLFGDTATQGGEKTKTVERLREDDDFKSLLNYAKLILYEFSNKEMFDKWLDTTNAFFIHLRTDERMKGVLRDIMNDFRRYGNQPTLLESHQEKEQLRQRLWQCRTVLEEKKNMDLTNDMLTYGRELLTSMRNDELNTEIRDRSQKLISRLFLDEQGKFQLKPSALEQIRTILFVAIQEAINNWNAIEVEGDDGSQYFKISNITLKANDILPDDVKFKVKNRTSMKYEELKPTDRLAESATLIGAHLFGMTAHLKDVGFLFDRRSFPSISDRGLMDIDFDRGGINIKLKLKARLSQNRPFYVKGIVVGVDTLHIKFKQAEKHKLMLKMLSPIIQSRVRRKIHDNLETALNTNIRELIERLNDLIEQTIIQGNVMAGQGEQGGMLTGIIGRMGINTAGTTEGQIGDWPQEGGEYSRGSSSLLHSTPTSTTHVPVSTTTKPVQKTVIGSAERRTVID</sequence>
<feature type="compositionally biased region" description="Polar residues" evidence="1">
    <location>
        <begin position="497"/>
        <end position="514"/>
    </location>
</feature>
<feature type="compositionally biased region" description="Low complexity" evidence="1">
    <location>
        <begin position="374"/>
        <end position="386"/>
    </location>
</feature>
<reference evidence="3 4" key="1">
    <citation type="journal article" date="2010" name="Cell">
        <title>The genome of Naegleria gruberi illuminates early eukaryotic versatility.</title>
        <authorList>
            <person name="Fritz-Laylin L.K."/>
            <person name="Prochnik S.E."/>
            <person name="Ginger M.L."/>
            <person name="Dacks J.B."/>
            <person name="Carpenter M.L."/>
            <person name="Field M.C."/>
            <person name="Kuo A."/>
            <person name="Paredez A."/>
            <person name="Chapman J."/>
            <person name="Pham J."/>
            <person name="Shu S."/>
            <person name="Neupane R."/>
            <person name="Cipriano M."/>
            <person name="Mancuso J."/>
            <person name="Tu H."/>
            <person name="Salamov A."/>
            <person name="Lindquist E."/>
            <person name="Shapiro H."/>
            <person name="Lucas S."/>
            <person name="Grigoriev I.V."/>
            <person name="Cande W.Z."/>
            <person name="Fulton C."/>
            <person name="Rokhsar D.S."/>
            <person name="Dawson S.C."/>
        </authorList>
    </citation>
    <scope>NUCLEOTIDE SEQUENCE [LARGE SCALE GENOMIC DNA]</scope>
    <source>
        <strain evidence="3 4">NEG-M</strain>
    </source>
</reference>
<protein>
    <submittedName>
        <fullName evidence="3">Predicted protein</fullName>
    </submittedName>
</protein>
<dbReference type="RefSeq" id="XP_002673976.1">
    <property type="nucleotide sequence ID" value="XM_002673930.1"/>
</dbReference>
<evidence type="ECO:0000259" key="2">
    <source>
        <dbReference type="Pfam" id="PF19343"/>
    </source>
</evidence>
<dbReference type="PANTHER" id="PTHR31138">
    <property type="entry name" value="CHROMOSOME 19, WHOLE GENOME SHOTGUN SEQUENCE"/>
    <property type="match status" value="1"/>
</dbReference>
<evidence type="ECO:0000256" key="1">
    <source>
        <dbReference type="SAM" id="MobiDB-lite"/>
    </source>
</evidence>
<feature type="compositionally biased region" description="Low complexity" evidence="1">
    <location>
        <begin position="977"/>
        <end position="997"/>
    </location>
</feature>
<keyword evidence="4" id="KW-1185">Reference proteome</keyword>
<dbReference type="Proteomes" id="UP000006671">
    <property type="component" value="Unassembled WGS sequence"/>
</dbReference>
<dbReference type="eggNOG" id="ENOG502QYDH">
    <property type="taxonomic scope" value="Eukaryota"/>
</dbReference>
<feature type="compositionally biased region" description="Low complexity" evidence="1">
    <location>
        <begin position="452"/>
        <end position="468"/>
    </location>
</feature>
<feature type="compositionally biased region" description="Low complexity" evidence="1">
    <location>
        <begin position="276"/>
        <end position="312"/>
    </location>
</feature>
<dbReference type="Gene3D" id="3.15.10.10">
    <property type="entry name" value="Bactericidal permeability-increasing protein, domain 1"/>
    <property type="match status" value="1"/>
</dbReference>
<dbReference type="Pfam" id="PF19343">
    <property type="entry name" value="HAM1_N"/>
    <property type="match status" value="2"/>
</dbReference>
<evidence type="ECO:0000313" key="4">
    <source>
        <dbReference type="Proteomes" id="UP000006671"/>
    </source>
</evidence>